<protein>
    <submittedName>
        <fullName evidence="1">Uncharacterized protein</fullName>
    </submittedName>
</protein>
<comment type="caution">
    <text evidence="1">The sequence shown here is derived from an EMBL/GenBank/DDBJ whole genome shotgun (WGS) entry which is preliminary data.</text>
</comment>
<sequence length="207" mass="23358">MAISARRHGSLPLSMPSLYSNVTQSAGQSGDWLPSTPSANPKLSFVFSQQTLQLITLDDNLKAAFVETLAFDHDYTNEGLNIDHCIAILEELQQFQLNTITIQHITQAEYAAVLSFTSEYPSIEFKARSNYFPDTQEVEIMSPSPVHETIITYFLQISHDDQYVNTQFFTKNRLPDEESSQQVLDIMGVVHCVDQFGNDKSFVQVAR</sequence>
<proteinExistence type="predicted"/>
<reference evidence="1" key="1">
    <citation type="journal article" date="2020" name="New Phytol.">
        <title>Comparative genomics reveals dynamic genome evolution in host specialist ectomycorrhizal fungi.</title>
        <authorList>
            <person name="Lofgren L.A."/>
            <person name="Nguyen N.H."/>
            <person name="Vilgalys R."/>
            <person name="Ruytinx J."/>
            <person name="Liao H.L."/>
            <person name="Branco S."/>
            <person name="Kuo A."/>
            <person name="LaButti K."/>
            <person name="Lipzen A."/>
            <person name="Andreopoulos W."/>
            <person name="Pangilinan J."/>
            <person name="Riley R."/>
            <person name="Hundley H."/>
            <person name="Na H."/>
            <person name="Barry K."/>
            <person name="Grigoriev I.V."/>
            <person name="Stajich J.E."/>
            <person name="Kennedy P.G."/>
        </authorList>
    </citation>
    <scope>NUCLEOTIDE SEQUENCE</scope>
    <source>
        <strain evidence="1">FC203</strain>
    </source>
</reference>
<dbReference type="GeneID" id="64662715"/>
<evidence type="ECO:0000313" key="2">
    <source>
        <dbReference type="Proteomes" id="UP001195769"/>
    </source>
</evidence>
<dbReference type="EMBL" id="JABBWK010000113">
    <property type="protein sequence ID" value="KAG1892938.1"/>
    <property type="molecule type" value="Genomic_DNA"/>
</dbReference>
<dbReference type="Proteomes" id="UP001195769">
    <property type="component" value="Unassembled WGS sequence"/>
</dbReference>
<evidence type="ECO:0000313" key="1">
    <source>
        <dbReference type="EMBL" id="KAG1892938.1"/>
    </source>
</evidence>
<dbReference type="RefSeq" id="XP_041218514.1">
    <property type="nucleotide sequence ID" value="XM_041368417.1"/>
</dbReference>
<name>A0AAD4DU76_9AGAM</name>
<gene>
    <name evidence="1" type="ORF">F5891DRAFT_1197045</name>
</gene>
<keyword evidence="2" id="KW-1185">Reference proteome</keyword>
<organism evidence="1 2">
    <name type="scientific">Suillus fuscotomentosus</name>
    <dbReference type="NCBI Taxonomy" id="1912939"/>
    <lineage>
        <taxon>Eukaryota</taxon>
        <taxon>Fungi</taxon>
        <taxon>Dikarya</taxon>
        <taxon>Basidiomycota</taxon>
        <taxon>Agaricomycotina</taxon>
        <taxon>Agaricomycetes</taxon>
        <taxon>Agaricomycetidae</taxon>
        <taxon>Boletales</taxon>
        <taxon>Suillineae</taxon>
        <taxon>Suillaceae</taxon>
        <taxon>Suillus</taxon>
    </lineage>
</organism>
<dbReference type="AlphaFoldDB" id="A0AAD4DU76"/>
<accession>A0AAD4DU76</accession>